<dbReference type="PANTHER" id="PTHR43214:SF24">
    <property type="entry name" value="TRANSCRIPTIONAL REGULATORY PROTEIN NARL-RELATED"/>
    <property type="match status" value="1"/>
</dbReference>
<dbReference type="PROSITE" id="PS50043">
    <property type="entry name" value="HTH_LUXR_2"/>
    <property type="match status" value="1"/>
</dbReference>
<dbReference type="EMBL" id="JMQI01000062">
    <property type="protein sequence ID" value="KDN18724.1"/>
    <property type="molecule type" value="Genomic_DNA"/>
</dbReference>
<dbReference type="SUPFAM" id="SSF46894">
    <property type="entry name" value="C-terminal effector domain of the bipartite response regulators"/>
    <property type="match status" value="1"/>
</dbReference>
<keyword evidence="4" id="KW-0804">Transcription</keyword>
<dbReference type="GO" id="GO:0003677">
    <property type="term" value="F:DNA binding"/>
    <property type="evidence" value="ECO:0007669"/>
    <property type="project" value="UniProtKB-KW"/>
</dbReference>
<evidence type="ECO:0000259" key="6">
    <source>
        <dbReference type="PROSITE" id="PS50043"/>
    </source>
</evidence>
<evidence type="ECO:0000256" key="5">
    <source>
        <dbReference type="PROSITE-ProRule" id="PRU00169"/>
    </source>
</evidence>
<feature type="domain" description="HTH luxR-type" evidence="6">
    <location>
        <begin position="165"/>
        <end position="230"/>
    </location>
</feature>
<dbReference type="GO" id="GO:0000160">
    <property type="term" value="P:phosphorelay signal transduction system"/>
    <property type="evidence" value="ECO:0007669"/>
    <property type="project" value="InterPro"/>
</dbReference>
<protein>
    <submittedName>
        <fullName evidence="8">Two-component system response regulator</fullName>
    </submittedName>
</protein>
<dbReference type="RefSeq" id="WP_051736171.1">
    <property type="nucleotide sequence ID" value="NZ_JMQI01000062.1"/>
</dbReference>
<keyword evidence="2" id="KW-0805">Transcription regulation</keyword>
<dbReference type="OrthoDB" id="9808843at2"/>
<accession>A0A066U3P7</accession>
<dbReference type="InterPro" id="IPR011006">
    <property type="entry name" value="CheY-like_superfamily"/>
</dbReference>
<dbReference type="InterPro" id="IPR058245">
    <property type="entry name" value="NreC/VraR/RcsB-like_REC"/>
</dbReference>
<dbReference type="GO" id="GO:0006355">
    <property type="term" value="P:regulation of DNA-templated transcription"/>
    <property type="evidence" value="ECO:0007669"/>
    <property type="project" value="InterPro"/>
</dbReference>
<feature type="domain" description="Response regulatory" evidence="7">
    <location>
        <begin position="25"/>
        <end position="141"/>
    </location>
</feature>
<dbReference type="CDD" id="cd17535">
    <property type="entry name" value="REC_NarL-like"/>
    <property type="match status" value="1"/>
</dbReference>
<evidence type="ECO:0000313" key="9">
    <source>
        <dbReference type="Proteomes" id="UP000027345"/>
    </source>
</evidence>
<evidence type="ECO:0000256" key="3">
    <source>
        <dbReference type="ARBA" id="ARBA00023125"/>
    </source>
</evidence>
<dbReference type="PROSITE" id="PS50110">
    <property type="entry name" value="RESPONSE_REGULATORY"/>
    <property type="match status" value="1"/>
</dbReference>
<dbReference type="Pfam" id="PF00072">
    <property type="entry name" value="Response_reg"/>
    <property type="match status" value="1"/>
</dbReference>
<dbReference type="PANTHER" id="PTHR43214">
    <property type="entry name" value="TWO-COMPONENT RESPONSE REGULATOR"/>
    <property type="match status" value="1"/>
</dbReference>
<keyword evidence="9" id="KW-1185">Reference proteome</keyword>
<dbReference type="SUPFAM" id="SSF52172">
    <property type="entry name" value="CheY-like"/>
    <property type="match status" value="1"/>
</dbReference>
<sequence>MSHATGFGNTARLWPVEHREPAPLTVLLADPQPSVRHWVRAALEDAGGVFVVGEAATANGAIAETARHRPDVLVVDPQLGESVPIDVIGRIALVSPATKVLVLSSADDDTAVRSAIHAGARGYLVKGADAEQIVRGVRVVAAGEAIVGRAIAARFSALVRTAGPEPYPFPQLTARERQVLDRVAAGRSNAVIARDLGLAPKTISNRVSAVFAKLGVADRAQAIVLARDAGLGRGEFTGDREQFPYRRETGRT</sequence>
<dbReference type="AlphaFoldDB" id="A0A066U3P7"/>
<name>A0A066U3P7_9PSEU</name>
<dbReference type="PROSITE" id="PS00622">
    <property type="entry name" value="HTH_LUXR_1"/>
    <property type="match status" value="1"/>
</dbReference>
<comment type="caution">
    <text evidence="8">The sequence shown here is derived from an EMBL/GenBank/DDBJ whole genome shotgun (WGS) entry which is preliminary data.</text>
</comment>
<feature type="modified residue" description="4-aspartylphosphate" evidence="5">
    <location>
        <position position="76"/>
    </location>
</feature>
<dbReference type="InterPro" id="IPR016032">
    <property type="entry name" value="Sig_transdc_resp-reg_C-effctor"/>
</dbReference>
<proteinExistence type="predicted"/>
<dbReference type="PRINTS" id="PR00038">
    <property type="entry name" value="HTHLUXR"/>
</dbReference>
<organism evidence="8 9">
    <name type="scientific">Amycolatopsis rifamycinica</name>
    <dbReference type="NCBI Taxonomy" id="287986"/>
    <lineage>
        <taxon>Bacteria</taxon>
        <taxon>Bacillati</taxon>
        <taxon>Actinomycetota</taxon>
        <taxon>Actinomycetes</taxon>
        <taxon>Pseudonocardiales</taxon>
        <taxon>Pseudonocardiaceae</taxon>
        <taxon>Amycolatopsis</taxon>
    </lineage>
</organism>
<dbReference type="Pfam" id="PF00196">
    <property type="entry name" value="GerE"/>
    <property type="match status" value="1"/>
</dbReference>
<dbReference type="InterPro" id="IPR039420">
    <property type="entry name" value="WalR-like"/>
</dbReference>
<evidence type="ECO:0000256" key="4">
    <source>
        <dbReference type="ARBA" id="ARBA00023163"/>
    </source>
</evidence>
<dbReference type="InterPro" id="IPR000792">
    <property type="entry name" value="Tscrpt_reg_LuxR_C"/>
</dbReference>
<evidence type="ECO:0000313" key="8">
    <source>
        <dbReference type="EMBL" id="KDN18724.1"/>
    </source>
</evidence>
<dbReference type="SMART" id="SM00448">
    <property type="entry name" value="REC"/>
    <property type="match status" value="1"/>
</dbReference>
<evidence type="ECO:0000256" key="2">
    <source>
        <dbReference type="ARBA" id="ARBA00023015"/>
    </source>
</evidence>
<dbReference type="SMART" id="SM00421">
    <property type="entry name" value="HTH_LUXR"/>
    <property type="match status" value="1"/>
</dbReference>
<dbReference type="eggNOG" id="COG2197">
    <property type="taxonomic scope" value="Bacteria"/>
</dbReference>
<dbReference type="Proteomes" id="UP000027345">
    <property type="component" value="Unassembled WGS sequence"/>
</dbReference>
<dbReference type="Gene3D" id="3.40.50.2300">
    <property type="match status" value="1"/>
</dbReference>
<evidence type="ECO:0000256" key="1">
    <source>
        <dbReference type="ARBA" id="ARBA00022553"/>
    </source>
</evidence>
<reference evidence="8 9" key="1">
    <citation type="submission" date="2014-05" db="EMBL/GenBank/DDBJ databases">
        <title>Draft genome sequence of Amycolatopsis rifamycinica DSM 46095.</title>
        <authorList>
            <person name="Lal R."/>
            <person name="Saxena A."/>
            <person name="Kumari R."/>
            <person name="Mukherjee U."/>
            <person name="Singh P."/>
            <person name="Sangwan N."/>
            <person name="Mahato N.K."/>
        </authorList>
    </citation>
    <scope>NUCLEOTIDE SEQUENCE [LARGE SCALE GENOMIC DNA]</scope>
    <source>
        <strain evidence="8 9">DSM 46095</strain>
    </source>
</reference>
<keyword evidence="1 5" id="KW-0597">Phosphoprotein</keyword>
<evidence type="ECO:0000259" key="7">
    <source>
        <dbReference type="PROSITE" id="PS50110"/>
    </source>
</evidence>
<dbReference type="InterPro" id="IPR001789">
    <property type="entry name" value="Sig_transdc_resp-reg_receiver"/>
</dbReference>
<gene>
    <name evidence="8" type="ORF">DV20_29475</name>
</gene>
<dbReference type="CDD" id="cd06170">
    <property type="entry name" value="LuxR_C_like"/>
    <property type="match status" value="1"/>
</dbReference>
<keyword evidence="3" id="KW-0238">DNA-binding</keyword>
<dbReference type="STRING" id="287986.DV20_29475"/>